<comment type="caution">
    <text evidence="2">The sequence shown here is derived from an EMBL/GenBank/DDBJ whole genome shotgun (WGS) entry which is preliminary data.</text>
</comment>
<proteinExistence type="predicted"/>
<reference evidence="1 4" key="3">
    <citation type="submission" date="2024-01" db="EMBL/GenBank/DDBJ databases">
        <title>The diversity of rhizobia nodulating Mimosa spp. in eleven states of Brazil covering several biomes is determined by host plant, location, and edaphic factors.</title>
        <authorList>
            <person name="Rouws L."/>
            <person name="Barauna A."/>
            <person name="Beukes C."/>
            <person name="De Faria S.M."/>
            <person name="Gross E."/>
            <person name="Dos Reis Junior F.B."/>
            <person name="Simon M."/>
            <person name="Maluk M."/>
            <person name="Odee D.W."/>
            <person name="Kenicer G."/>
            <person name="Young J.P.W."/>
            <person name="Reis V.M."/>
            <person name="Zilli J."/>
            <person name="James E.K."/>
        </authorList>
    </citation>
    <scope>NUCLEOTIDE SEQUENCE [LARGE SCALE GENOMIC DNA]</scope>
    <source>
        <strain evidence="1 4">JPY530</strain>
    </source>
</reference>
<protein>
    <submittedName>
        <fullName evidence="2">Uncharacterized protein</fullName>
    </submittedName>
</protein>
<evidence type="ECO:0000313" key="4">
    <source>
        <dbReference type="Proteomes" id="UP001481677"/>
    </source>
</evidence>
<reference evidence="2 3" key="1">
    <citation type="journal article" date="2018" name="Int. J. Syst. Evol. Microbiol.">
        <title>Paraburkholderia azotifigens sp. nov., a nitrogen-fixing bacterium isolated from paddy soil.</title>
        <authorList>
            <person name="Choi G.M."/>
            <person name="Im W.T."/>
        </authorList>
    </citation>
    <scope>NUCLEOTIDE SEQUENCE [LARGE SCALE GENOMIC DNA]</scope>
    <source>
        <strain evidence="2 3">NF 2-5-3</strain>
    </source>
</reference>
<name>A0A5C6V880_9BURK</name>
<reference evidence="2" key="2">
    <citation type="submission" date="2019-08" db="EMBL/GenBank/DDBJ databases">
        <authorList>
            <person name="Im W.-T."/>
        </authorList>
    </citation>
    <scope>NUCLEOTIDE SEQUENCE</scope>
    <source>
        <strain evidence="2">NF 2-5-3</strain>
    </source>
</reference>
<evidence type="ECO:0000313" key="3">
    <source>
        <dbReference type="Proteomes" id="UP000321776"/>
    </source>
</evidence>
<sequence length="103" mass="11674">MGHKLADDELELYRRVDEVLFYVWDPIGVANSPAARDEYYGYLPVVFSMLQSEGANASIIAAYLDSIASERMGLDANPEHSNRVAQLLLDWKIEVRTIFARPK</sequence>
<dbReference type="EMBL" id="VOQS01000005">
    <property type="protein sequence ID" value="TXC80731.1"/>
    <property type="molecule type" value="Genomic_DNA"/>
</dbReference>
<dbReference type="AlphaFoldDB" id="A0A5C6V880"/>
<dbReference type="Proteomes" id="UP000321776">
    <property type="component" value="Unassembled WGS sequence"/>
</dbReference>
<dbReference type="EMBL" id="JAZHGA010000051">
    <property type="protein sequence ID" value="MEM5345637.1"/>
    <property type="molecule type" value="Genomic_DNA"/>
</dbReference>
<accession>A0A5C6V880</accession>
<keyword evidence="4" id="KW-1185">Reference proteome</keyword>
<dbReference type="RefSeq" id="WP_147238171.1">
    <property type="nucleotide sequence ID" value="NZ_JAZHFZ010000054.1"/>
</dbReference>
<dbReference type="Proteomes" id="UP001481677">
    <property type="component" value="Unassembled WGS sequence"/>
</dbReference>
<evidence type="ECO:0000313" key="1">
    <source>
        <dbReference type="EMBL" id="MEM5345637.1"/>
    </source>
</evidence>
<evidence type="ECO:0000313" key="2">
    <source>
        <dbReference type="EMBL" id="TXC80731.1"/>
    </source>
</evidence>
<organism evidence="2 3">
    <name type="scientific">Paraburkholderia azotifigens</name>
    <dbReference type="NCBI Taxonomy" id="2057004"/>
    <lineage>
        <taxon>Bacteria</taxon>
        <taxon>Pseudomonadati</taxon>
        <taxon>Pseudomonadota</taxon>
        <taxon>Betaproteobacteria</taxon>
        <taxon>Burkholderiales</taxon>
        <taxon>Burkholderiaceae</taxon>
        <taxon>Paraburkholderia</taxon>
    </lineage>
</organism>
<gene>
    <name evidence="2" type="ORF">FRZ40_41565</name>
    <name evidence="1" type="ORF">V4C56_39195</name>
</gene>